<dbReference type="Pfam" id="PF03741">
    <property type="entry name" value="TerC"/>
    <property type="match status" value="1"/>
</dbReference>
<keyword evidence="8" id="KW-1185">Reference proteome</keyword>
<comment type="subcellular location">
    <subcellularLocation>
        <location evidence="1">Membrane</location>
        <topology evidence="1">Multi-pass membrane protein</topology>
    </subcellularLocation>
</comment>
<feature type="transmembrane region" description="Helical" evidence="6">
    <location>
        <begin position="46"/>
        <end position="66"/>
    </location>
</feature>
<keyword evidence="5 6" id="KW-0472">Membrane</keyword>
<keyword evidence="4 6" id="KW-1133">Transmembrane helix</keyword>
<evidence type="ECO:0000313" key="8">
    <source>
        <dbReference type="Proteomes" id="UP000706525"/>
    </source>
</evidence>
<evidence type="ECO:0000256" key="1">
    <source>
        <dbReference type="ARBA" id="ARBA00004141"/>
    </source>
</evidence>
<evidence type="ECO:0000256" key="3">
    <source>
        <dbReference type="ARBA" id="ARBA00022692"/>
    </source>
</evidence>
<keyword evidence="3 6" id="KW-0812">Transmembrane</keyword>
<evidence type="ECO:0000256" key="5">
    <source>
        <dbReference type="ARBA" id="ARBA00023136"/>
    </source>
</evidence>
<comment type="caution">
    <text evidence="7">The sequence shown here is derived from an EMBL/GenBank/DDBJ whole genome shotgun (WGS) entry which is preliminary data.</text>
</comment>
<dbReference type="RefSeq" id="WP_223985458.1">
    <property type="nucleotide sequence ID" value="NZ_CAJZAG010000003.1"/>
</dbReference>
<evidence type="ECO:0000256" key="4">
    <source>
        <dbReference type="ARBA" id="ARBA00022989"/>
    </source>
</evidence>
<evidence type="ECO:0000256" key="6">
    <source>
        <dbReference type="SAM" id="Phobius"/>
    </source>
</evidence>
<sequence length="232" mass="24629">MELLSSSAFWIALGSIILTNIVLSGDNAVVIALASRNLPPAQQKKAIFWGSAAAIIMRVVLTVAAVKLLTLPYLKIVGALLLVYIGVQLLTGEDDEDGHEGKDNIWAAIRTILIADLVMSLDNVVAVAAAAQKGPEGSQLMLLIVGLGLSIPLIVFGSTILLKVMERFPIIIVLGAALLGYLAGEMLVSDPVDHLWFEANVPHAHLVFGIAGAAFVVLLGKLLQKRNQRQTA</sequence>
<feature type="transmembrane region" description="Helical" evidence="6">
    <location>
        <begin position="72"/>
        <end position="91"/>
    </location>
</feature>
<dbReference type="Proteomes" id="UP000706525">
    <property type="component" value="Unassembled WGS sequence"/>
</dbReference>
<comment type="similarity">
    <text evidence="2">Belongs to the TerC family.</text>
</comment>
<dbReference type="NCBIfam" id="TIGR03717">
    <property type="entry name" value="R_switched_YjbE"/>
    <property type="match status" value="1"/>
</dbReference>
<dbReference type="InterPro" id="IPR022301">
    <property type="entry name" value="Integral_membrane_YjbE"/>
</dbReference>
<dbReference type="EMBL" id="CAJZAG010000003">
    <property type="protein sequence ID" value="CAG9169850.1"/>
    <property type="molecule type" value="Genomic_DNA"/>
</dbReference>
<organism evidence="7 8">
    <name type="scientific">Cupriavidus pampae</name>
    <dbReference type="NCBI Taxonomy" id="659251"/>
    <lineage>
        <taxon>Bacteria</taxon>
        <taxon>Pseudomonadati</taxon>
        <taxon>Pseudomonadota</taxon>
        <taxon>Betaproteobacteria</taxon>
        <taxon>Burkholderiales</taxon>
        <taxon>Burkholderiaceae</taxon>
        <taxon>Cupriavidus</taxon>
    </lineage>
</organism>
<evidence type="ECO:0000256" key="2">
    <source>
        <dbReference type="ARBA" id="ARBA00007511"/>
    </source>
</evidence>
<feature type="transmembrane region" description="Helical" evidence="6">
    <location>
        <begin position="12"/>
        <end position="34"/>
    </location>
</feature>
<name>A0ABM8WQW4_9BURK</name>
<protein>
    <recommendedName>
        <fullName evidence="9">TerC family protein</fullName>
    </recommendedName>
</protein>
<evidence type="ECO:0008006" key="9">
    <source>
        <dbReference type="Google" id="ProtNLM"/>
    </source>
</evidence>
<reference evidence="7 8" key="1">
    <citation type="submission" date="2021-08" db="EMBL/GenBank/DDBJ databases">
        <authorList>
            <person name="Peeters C."/>
        </authorList>
    </citation>
    <scope>NUCLEOTIDE SEQUENCE [LARGE SCALE GENOMIC DNA]</scope>
    <source>
        <strain evidence="7 8">LMG 32289</strain>
    </source>
</reference>
<feature type="transmembrane region" description="Helical" evidence="6">
    <location>
        <begin position="168"/>
        <end position="184"/>
    </location>
</feature>
<feature type="transmembrane region" description="Helical" evidence="6">
    <location>
        <begin position="137"/>
        <end position="156"/>
    </location>
</feature>
<dbReference type="PANTHER" id="PTHR30238:SF4">
    <property type="entry name" value="SLL1022 PROTEIN"/>
    <property type="match status" value="1"/>
</dbReference>
<accession>A0ABM8WQW4</accession>
<proteinExistence type="inferred from homology"/>
<dbReference type="InterPro" id="IPR005496">
    <property type="entry name" value="Integral_membrane_TerC"/>
</dbReference>
<feature type="transmembrane region" description="Helical" evidence="6">
    <location>
        <begin position="204"/>
        <end position="223"/>
    </location>
</feature>
<gene>
    <name evidence="7" type="ORF">LMG32289_01879</name>
</gene>
<dbReference type="PANTHER" id="PTHR30238">
    <property type="entry name" value="MEMBRANE BOUND PREDICTED REDOX MODULATOR"/>
    <property type="match status" value="1"/>
</dbReference>
<evidence type="ECO:0000313" key="7">
    <source>
        <dbReference type="EMBL" id="CAG9169850.1"/>
    </source>
</evidence>